<comment type="caution">
    <text evidence="1">The sequence shown here is derived from an EMBL/GenBank/DDBJ whole genome shotgun (WGS) entry which is preliminary data.</text>
</comment>
<protein>
    <recommendedName>
        <fullName evidence="3">DUF3445 domain-containing protein</fullName>
    </recommendedName>
</protein>
<dbReference type="EMBL" id="BMYK01000002">
    <property type="protein sequence ID" value="GHC70874.1"/>
    <property type="molecule type" value="Genomic_DNA"/>
</dbReference>
<dbReference type="Proteomes" id="UP000626210">
    <property type="component" value="Unassembled WGS sequence"/>
</dbReference>
<dbReference type="RefSeq" id="WP_189685502.1">
    <property type="nucleotide sequence ID" value="NZ_BMYK01000002.1"/>
</dbReference>
<evidence type="ECO:0000313" key="2">
    <source>
        <dbReference type="Proteomes" id="UP000626210"/>
    </source>
</evidence>
<evidence type="ECO:0000313" key="1">
    <source>
        <dbReference type="EMBL" id="GHC70874.1"/>
    </source>
</evidence>
<keyword evidence="2" id="KW-1185">Reference proteome</keyword>
<reference evidence="2" key="1">
    <citation type="journal article" date="2019" name="Int. J. Syst. Evol. Microbiol.">
        <title>The Global Catalogue of Microorganisms (GCM) 10K type strain sequencing project: providing services to taxonomists for standard genome sequencing and annotation.</title>
        <authorList>
            <consortium name="The Broad Institute Genomics Platform"/>
            <consortium name="The Broad Institute Genome Sequencing Center for Infectious Disease"/>
            <person name="Wu L."/>
            <person name="Ma J."/>
        </authorList>
    </citation>
    <scope>NUCLEOTIDE SEQUENCE [LARGE SCALE GENOMIC DNA]</scope>
    <source>
        <strain evidence="2">KCTC 23314</strain>
    </source>
</reference>
<gene>
    <name evidence="1" type="ORF">GCM10007320_05440</name>
</gene>
<sequence>MPFDFDAAVQAPFRMQPGLRRLAAGAAQLSPVRPGSAHWNAKLAVLSARAPQALCAARGFDAAPALQALCSHAAAEHPAAWSWDGARAQAHALGLAVADGAVQALGASADARSLACLQALSPGWRLAGLLSLAFAEDFAVLDSASTAIPWLAVALPSHWAPEQKVGRPFADVHAPVADNALLLQAAQGLARLVAGPDRWERFVWTVTPHGALAAHPAHPPAGSWDGQPLDAAWWRTERQTFLPVPDAAQAVFTILVEVQPLSEAIDIPARAARLHAAVASMSAPVLAYRGLAGVRGRLLAWLAARC</sequence>
<dbReference type="Pfam" id="PF11927">
    <property type="entry name" value="HODM_asu-like"/>
    <property type="match status" value="1"/>
</dbReference>
<proteinExistence type="predicted"/>
<name>A0ABQ3FVM8_9BURK</name>
<evidence type="ECO:0008006" key="3">
    <source>
        <dbReference type="Google" id="ProtNLM"/>
    </source>
</evidence>
<organism evidence="1 2">
    <name type="scientific">Pseudorhodoferax aquiterrae</name>
    <dbReference type="NCBI Taxonomy" id="747304"/>
    <lineage>
        <taxon>Bacteria</taxon>
        <taxon>Pseudomonadati</taxon>
        <taxon>Pseudomonadota</taxon>
        <taxon>Betaproteobacteria</taxon>
        <taxon>Burkholderiales</taxon>
        <taxon>Comamonadaceae</taxon>
    </lineage>
</organism>
<dbReference type="InterPro" id="IPR021848">
    <property type="entry name" value="HODM_asu-like"/>
</dbReference>
<accession>A0ABQ3FVM8</accession>